<gene>
    <name evidence="1" type="ORF">B296_00010629</name>
</gene>
<proteinExistence type="predicted"/>
<accession>A0A426ZZ11</accession>
<reference evidence="1 2" key="1">
    <citation type="journal article" date="2014" name="Agronomy (Basel)">
        <title>A Draft Genome Sequence for Ensete ventricosum, the Drought-Tolerant Tree Against Hunger.</title>
        <authorList>
            <person name="Harrison J."/>
            <person name="Moore K.A."/>
            <person name="Paszkiewicz K."/>
            <person name="Jones T."/>
            <person name="Grant M."/>
            <person name="Ambacheew D."/>
            <person name="Muzemil S."/>
            <person name="Studholme D.J."/>
        </authorList>
    </citation>
    <scope>NUCLEOTIDE SEQUENCE [LARGE SCALE GENOMIC DNA]</scope>
</reference>
<dbReference type="AlphaFoldDB" id="A0A426ZZ11"/>
<comment type="caution">
    <text evidence="1">The sequence shown here is derived from an EMBL/GenBank/DDBJ whole genome shotgun (WGS) entry which is preliminary data.</text>
</comment>
<evidence type="ECO:0000313" key="1">
    <source>
        <dbReference type="EMBL" id="RRT69172.1"/>
    </source>
</evidence>
<name>A0A426ZZ11_ENSVE</name>
<organism evidence="1 2">
    <name type="scientific">Ensete ventricosum</name>
    <name type="common">Abyssinian banana</name>
    <name type="synonym">Musa ensete</name>
    <dbReference type="NCBI Taxonomy" id="4639"/>
    <lineage>
        <taxon>Eukaryota</taxon>
        <taxon>Viridiplantae</taxon>
        <taxon>Streptophyta</taxon>
        <taxon>Embryophyta</taxon>
        <taxon>Tracheophyta</taxon>
        <taxon>Spermatophyta</taxon>
        <taxon>Magnoliopsida</taxon>
        <taxon>Liliopsida</taxon>
        <taxon>Zingiberales</taxon>
        <taxon>Musaceae</taxon>
        <taxon>Ensete</taxon>
    </lineage>
</organism>
<dbReference type="EMBL" id="AMZH03004436">
    <property type="protein sequence ID" value="RRT69172.1"/>
    <property type="molecule type" value="Genomic_DNA"/>
</dbReference>
<protein>
    <submittedName>
        <fullName evidence="1">Uncharacterized protein</fullName>
    </submittedName>
</protein>
<dbReference type="Proteomes" id="UP000287651">
    <property type="component" value="Unassembled WGS sequence"/>
</dbReference>
<evidence type="ECO:0000313" key="2">
    <source>
        <dbReference type="Proteomes" id="UP000287651"/>
    </source>
</evidence>
<sequence>MTGQSETGAVCIPVSTQTVKYHTFRTCLEVFCTGDEKEHLKVTLLRIYSSLQGVMSCLPDMRPSYKNKGTKDTDFSYSVIAGAVGSCIGSAEMRERAAQQIHVACKYVFDY</sequence>